<dbReference type="Gene3D" id="3.10.180.10">
    <property type="entry name" value="2,3-Dihydroxybiphenyl 1,2-Dioxygenase, domain 1"/>
    <property type="match status" value="2"/>
</dbReference>
<dbReference type="InterPro" id="IPR051785">
    <property type="entry name" value="MMCE/EMCE_epimerase"/>
</dbReference>
<proteinExistence type="predicted"/>
<evidence type="ECO:0000256" key="1">
    <source>
        <dbReference type="ARBA" id="ARBA00022723"/>
    </source>
</evidence>
<keyword evidence="1" id="KW-0479">Metal-binding</keyword>
<feature type="domain" description="VOC" evidence="2">
    <location>
        <begin position="163"/>
        <end position="288"/>
    </location>
</feature>
<evidence type="ECO:0000313" key="3">
    <source>
        <dbReference type="EMBL" id="MDI2029606.1"/>
    </source>
</evidence>
<name>A0ABT6PQ88_9PSEU</name>
<organism evidence="3 4">
    <name type="scientific">Saccharopolyspora ipomoeae</name>
    <dbReference type="NCBI Taxonomy" id="3042027"/>
    <lineage>
        <taxon>Bacteria</taxon>
        <taxon>Bacillati</taxon>
        <taxon>Actinomycetota</taxon>
        <taxon>Actinomycetes</taxon>
        <taxon>Pseudonocardiales</taxon>
        <taxon>Pseudonocardiaceae</taxon>
        <taxon>Saccharopolyspora</taxon>
    </lineage>
</organism>
<protein>
    <submittedName>
        <fullName evidence="3">VOC family protein</fullName>
    </submittedName>
</protein>
<dbReference type="RefSeq" id="WP_281455925.1">
    <property type="nucleotide sequence ID" value="NZ_JASAOF010000006.1"/>
</dbReference>
<gene>
    <name evidence="3" type="ORF">QFW96_13330</name>
</gene>
<dbReference type="PANTHER" id="PTHR43048">
    <property type="entry name" value="METHYLMALONYL-COA EPIMERASE"/>
    <property type="match status" value="1"/>
</dbReference>
<dbReference type="InterPro" id="IPR029068">
    <property type="entry name" value="Glyas_Bleomycin-R_OHBP_Dase"/>
</dbReference>
<evidence type="ECO:0000259" key="2">
    <source>
        <dbReference type="PROSITE" id="PS51819"/>
    </source>
</evidence>
<feature type="domain" description="VOC" evidence="2">
    <location>
        <begin position="15"/>
        <end position="133"/>
    </location>
</feature>
<dbReference type="SUPFAM" id="SSF54593">
    <property type="entry name" value="Glyoxalase/Bleomycin resistance protein/Dihydroxybiphenyl dioxygenase"/>
    <property type="match status" value="2"/>
</dbReference>
<dbReference type="InterPro" id="IPR037523">
    <property type="entry name" value="VOC_core"/>
</dbReference>
<dbReference type="InterPro" id="IPR004360">
    <property type="entry name" value="Glyas_Fos-R_dOase_dom"/>
</dbReference>
<dbReference type="Proteomes" id="UP001237595">
    <property type="component" value="Unassembled WGS sequence"/>
</dbReference>
<dbReference type="PROSITE" id="PS51819">
    <property type="entry name" value="VOC"/>
    <property type="match status" value="2"/>
</dbReference>
<reference evidence="3 4" key="1">
    <citation type="submission" date="2023-04" db="EMBL/GenBank/DDBJ databases">
        <title>Draft genome sequence of Saccharopolyspora sp. TS4A08 isolated from sweet potato rhizospheric soil.</title>
        <authorList>
            <person name="Suksaard P."/>
            <person name="Duangmal K."/>
        </authorList>
    </citation>
    <scope>NUCLEOTIDE SEQUENCE [LARGE SCALE GENOMIC DNA]</scope>
    <source>
        <strain evidence="3 4">TS4A08</strain>
    </source>
</reference>
<dbReference type="EMBL" id="JASAOF010000006">
    <property type="protein sequence ID" value="MDI2029606.1"/>
    <property type="molecule type" value="Genomic_DNA"/>
</dbReference>
<evidence type="ECO:0000313" key="4">
    <source>
        <dbReference type="Proteomes" id="UP001237595"/>
    </source>
</evidence>
<dbReference type="Pfam" id="PF00903">
    <property type="entry name" value="Glyoxalase"/>
    <property type="match status" value="2"/>
</dbReference>
<comment type="caution">
    <text evidence="3">The sequence shown here is derived from an EMBL/GenBank/DDBJ whole genome shotgun (WGS) entry which is preliminary data.</text>
</comment>
<dbReference type="PANTHER" id="PTHR43048:SF3">
    <property type="entry name" value="METHYLMALONYL-COA EPIMERASE, MITOCHONDRIAL"/>
    <property type="match status" value="1"/>
</dbReference>
<sequence>MTANHSADPSAATAAIRHVEIGCRNLARSREFYSELLGFPEVAAESGISWLDAGPARIKLVEVGEGDLGGWEPDDLQCGMRHVGMKVGDVDAQAARLREAGVEFTAHPKDAHGGVRITFFTDPDGTLLEFVEGAVQHDEIASHELAAEDLAAHQNRPRAAGPVFDHVAVTAPDLQEALDFYVRTLGARVIGKLVRGDDPRGFVITNVRVGDVVLELFTFRSETRPSTWSAGQSRHGLRSLGLGVAEARGAVGAMTAAGAGAVLRPGTEPLLIDPHGVPLTITTRAVGG</sequence>
<keyword evidence="4" id="KW-1185">Reference proteome</keyword>
<accession>A0ABT6PQ88</accession>